<evidence type="ECO:0000259" key="4">
    <source>
        <dbReference type="Pfam" id="PF00171"/>
    </source>
</evidence>
<sequence>MTELTNWINGQHVKSGSGRYSDVFNPATGEVQAKTPLSSVDELNDAVAKAKEAQVAWGNTNPQRRARVMMKFGALINEHMDELAELVSREHGKTLPDAKGDVQRGLEVVEVCMGAPSLLKGEFTDDGGPGIDLYSMRQPLGVVAGITPFNFPAMIPLWKMAPALSCGNAMILKPSERVPSTALRLAELLQEAGLPDGVLQVVNGDKSVVDAILDNEDVAAVGFVGSTPIAQYIYGRAANNGKRAQCFGGAKNHMIIMPDADLDKAADALVGAGYGAAGERCMAISVAVPVGKETADGLIERLIPRVEKLKVGPYTSGEDVDYGPVITAAAKTRIEGLVDSGVNQGAKLVIDGRGFEMQGYENGFFVGPSLFDNVTPDMDIYKEEIFGPVLSTVRADTYEDALNLVIDNPYGNGTAIYTADGDTARDFAHRVNVGMVGINFPIPVPLSYHTFGGWKKSAFGDLNQYGPDAFRFYTKTKTVTARWFSGIKEGGEFNFKAMD</sequence>
<organism evidence="5 6">
    <name type="scientific">Antarctobacter heliothermus</name>
    <dbReference type="NCBI Taxonomy" id="74033"/>
    <lineage>
        <taxon>Bacteria</taxon>
        <taxon>Pseudomonadati</taxon>
        <taxon>Pseudomonadota</taxon>
        <taxon>Alphaproteobacteria</taxon>
        <taxon>Rhodobacterales</taxon>
        <taxon>Roseobacteraceae</taxon>
        <taxon>Antarctobacter</taxon>
    </lineage>
</organism>
<evidence type="ECO:0000256" key="3">
    <source>
        <dbReference type="ARBA" id="ARBA00023027"/>
    </source>
</evidence>
<name>A0A222E5T7_9RHOB</name>
<dbReference type="PROSITE" id="PS00070">
    <property type="entry name" value="ALDEHYDE_DEHYDR_CYS"/>
    <property type="match status" value="1"/>
</dbReference>
<protein>
    <recommendedName>
        <fullName evidence="1">methylmalonate-semialdehyde dehydrogenase (CoA acylating)</fullName>
        <ecNumber evidence="1">1.2.1.27</ecNumber>
    </recommendedName>
</protein>
<dbReference type="Pfam" id="PF00171">
    <property type="entry name" value="Aldedh"/>
    <property type="match status" value="1"/>
</dbReference>
<dbReference type="OrthoDB" id="9812625at2"/>
<dbReference type="FunFam" id="3.40.605.10:FF:000003">
    <property type="entry name" value="Methylmalonate-semialdehyde dehydrogenase [acylating]"/>
    <property type="match status" value="1"/>
</dbReference>
<reference evidence="5 6" key="1">
    <citation type="submission" date="2017-07" db="EMBL/GenBank/DDBJ databases">
        <title>Genome Sequence of Antarctobacter heliothermus Strain SMS3 Isolated from a culture of the Diatom Skeletonema marinoi.</title>
        <authorList>
            <person name="Topel M."/>
            <person name="Pinder M.I.M."/>
            <person name="Johansson O.N."/>
            <person name="Kourtchenko O."/>
            <person name="Godhe A."/>
            <person name="Clarke A.K."/>
        </authorList>
    </citation>
    <scope>NUCLEOTIDE SEQUENCE [LARGE SCALE GENOMIC DNA]</scope>
    <source>
        <strain evidence="5 6">SMS3</strain>
    </source>
</reference>
<feature type="domain" description="Aldehyde dehydrogenase" evidence="4">
    <location>
        <begin position="14"/>
        <end position="479"/>
    </location>
</feature>
<dbReference type="PANTHER" id="PTHR43866:SF4">
    <property type="entry name" value="MALONATE-SEMIALDEHYDE DEHYDROGENASE"/>
    <property type="match status" value="1"/>
</dbReference>
<dbReference type="AlphaFoldDB" id="A0A222E5T7"/>
<dbReference type="InterPro" id="IPR016162">
    <property type="entry name" value="Ald_DH_N"/>
</dbReference>
<keyword evidence="2" id="KW-0560">Oxidoreductase</keyword>
<dbReference type="InterPro" id="IPR010061">
    <property type="entry name" value="MeMal-semiAld_DH"/>
</dbReference>
<dbReference type="Proteomes" id="UP000203589">
    <property type="component" value="Chromosome"/>
</dbReference>
<dbReference type="NCBIfam" id="TIGR01722">
    <property type="entry name" value="MMSDH"/>
    <property type="match status" value="1"/>
</dbReference>
<dbReference type="GO" id="GO:0006574">
    <property type="term" value="P:L-valine catabolic process"/>
    <property type="evidence" value="ECO:0007669"/>
    <property type="project" value="TreeGrafter"/>
</dbReference>
<dbReference type="InterPro" id="IPR015590">
    <property type="entry name" value="Aldehyde_DH_dom"/>
</dbReference>
<dbReference type="GO" id="GO:0006210">
    <property type="term" value="P:thymine catabolic process"/>
    <property type="evidence" value="ECO:0007669"/>
    <property type="project" value="TreeGrafter"/>
</dbReference>
<dbReference type="Gene3D" id="3.40.605.10">
    <property type="entry name" value="Aldehyde Dehydrogenase, Chain A, domain 1"/>
    <property type="match status" value="1"/>
</dbReference>
<dbReference type="CDD" id="cd07085">
    <property type="entry name" value="ALDH_F6_MMSDH"/>
    <property type="match status" value="1"/>
</dbReference>
<dbReference type="SUPFAM" id="SSF53720">
    <property type="entry name" value="ALDH-like"/>
    <property type="match status" value="1"/>
</dbReference>
<dbReference type="InterPro" id="IPR016160">
    <property type="entry name" value="Ald_DH_CS_CYS"/>
</dbReference>
<dbReference type="EMBL" id="CP022540">
    <property type="protein sequence ID" value="ASP21556.1"/>
    <property type="molecule type" value="Genomic_DNA"/>
</dbReference>
<dbReference type="KEGG" id="aht:ANTHELSMS3_02902"/>
<dbReference type="InterPro" id="IPR016161">
    <property type="entry name" value="Ald_DH/histidinol_DH"/>
</dbReference>
<dbReference type="Gene3D" id="3.40.309.10">
    <property type="entry name" value="Aldehyde Dehydrogenase, Chain A, domain 2"/>
    <property type="match status" value="1"/>
</dbReference>
<dbReference type="GO" id="GO:0004491">
    <property type="term" value="F:methylmalonate-semialdehyde dehydrogenase (acylating, NAD) activity"/>
    <property type="evidence" value="ECO:0007669"/>
    <property type="project" value="UniProtKB-EC"/>
</dbReference>
<keyword evidence="6" id="KW-1185">Reference proteome</keyword>
<dbReference type="InterPro" id="IPR016163">
    <property type="entry name" value="Ald_DH_C"/>
</dbReference>
<evidence type="ECO:0000313" key="6">
    <source>
        <dbReference type="Proteomes" id="UP000203589"/>
    </source>
</evidence>
<keyword evidence="3" id="KW-0520">NAD</keyword>
<dbReference type="RefSeq" id="WP_094035451.1">
    <property type="nucleotide sequence ID" value="NZ_CP022540.1"/>
</dbReference>
<evidence type="ECO:0000256" key="1">
    <source>
        <dbReference type="ARBA" id="ARBA00013048"/>
    </source>
</evidence>
<gene>
    <name evidence="5" type="ORF">ANTHELSMS3_02902</name>
</gene>
<proteinExistence type="predicted"/>
<evidence type="ECO:0000256" key="2">
    <source>
        <dbReference type="ARBA" id="ARBA00023002"/>
    </source>
</evidence>
<accession>A0A222E5T7</accession>
<dbReference type="FunFam" id="3.40.309.10:FF:000002">
    <property type="entry name" value="Methylmalonate-semialdehyde dehydrogenase (Acylating)"/>
    <property type="match status" value="1"/>
</dbReference>
<dbReference type="EC" id="1.2.1.27" evidence="1"/>
<dbReference type="PANTHER" id="PTHR43866">
    <property type="entry name" value="MALONATE-SEMIALDEHYDE DEHYDROGENASE"/>
    <property type="match status" value="1"/>
</dbReference>
<evidence type="ECO:0000313" key="5">
    <source>
        <dbReference type="EMBL" id="ASP21556.1"/>
    </source>
</evidence>